<proteinExistence type="predicted"/>
<protein>
    <submittedName>
        <fullName evidence="3">2-oxoglutarate carboxylase large subunit</fullName>
        <ecNumber evidence="3">6.4.1.7</ecNumber>
    </submittedName>
</protein>
<reference evidence="3" key="1">
    <citation type="submission" date="2016-02" db="EMBL/GenBank/DDBJ databases">
        <title>Draft Genome Sequence of Sporotomaculum syntrophicum Strain FB, a Syntrophic Benzoate Degrader.</title>
        <authorList>
            <person name="Nobu M.K."/>
            <person name="Narihiro T."/>
            <person name="Qiu Y.-L."/>
            <person name="Ohashi A."/>
            <person name="Liu W.-T."/>
            <person name="Yuji S."/>
        </authorList>
    </citation>
    <scope>NUCLEOTIDE SEQUENCE</scope>
    <source>
        <strain evidence="3">FB</strain>
    </source>
</reference>
<dbReference type="PANTHER" id="PTHR45266">
    <property type="entry name" value="OXALOACETATE DECARBOXYLASE ALPHA CHAIN"/>
    <property type="match status" value="1"/>
</dbReference>
<gene>
    <name evidence="3" type="primary">cfiA</name>
    <name evidence="3" type="ORF">SPSYN_02428</name>
</gene>
<dbReference type="RefSeq" id="WP_161822706.1">
    <property type="nucleotide sequence ID" value="NZ_LSRS01000005.1"/>
</dbReference>
<evidence type="ECO:0000256" key="1">
    <source>
        <dbReference type="ARBA" id="ARBA00023267"/>
    </source>
</evidence>
<keyword evidence="4" id="KW-1185">Reference proteome</keyword>
<keyword evidence="3" id="KW-0436">Ligase</keyword>
<dbReference type="FunFam" id="2.40.50.100:FF:000003">
    <property type="entry name" value="Acetyl-CoA carboxylase biotin carboxyl carrier protein"/>
    <property type="match status" value="1"/>
</dbReference>
<dbReference type="InterPro" id="IPR001882">
    <property type="entry name" value="Biotin_BS"/>
</dbReference>
<dbReference type="InterPro" id="IPR000089">
    <property type="entry name" value="Biotin_lipoyl"/>
</dbReference>
<dbReference type="SUPFAM" id="SSF51230">
    <property type="entry name" value="Single hybrid motif"/>
    <property type="match status" value="1"/>
</dbReference>
<keyword evidence="1" id="KW-0092">Biotin</keyword>
<evidence type="ECO:0000313" key="3">
    <source>
        <dbReference type="EMBL" id="KAF1084650.1"/>
    </source>
</evidence>
<dbReference type="PROSITE" id="PS00188">
    <property type="entry name" value="BIOTIN"/>
    <property type="match status" value="1"/>
</dbReference>
<dbReference type="Pfam" id="PF00364">
    <property type="entry name" value="Biotin_lipoyl"/>
    <property type="match status" value="1"/>
</dbReference>
<dbReference type="GO" id="GO:0034029">
    <property type="term" value="F:2-oxoglutarate carboxylase activity"/>
    <property type="evidence" value="ECO:0007669"/>
    <property type="project" value="UniProtKB-EC"/>
</dbReference>
<dbReference type="PANTHER" id="PTHR45266:SF3">
    <property type="entry name" value="OXALOACETATE DECARBOXYLASE ALPHA CHAIN"/>
    <property type="match status" value="1"/>
</dbReference>
<dbReference type="EC" id="6.4.1.7" evidence="3"/>
<evidence type="ECO:0000313" key="4">
    <source>
        <dbReference type="Proteomes" id="UP000798488"/>
    </source>
</evidence>
<name>A0A9D2WPB1_9FIRM</name>
<dbReference type="AlphaFoldDB" id="A0A9D2WPB1"/>
<dbReference type="InterPro" id="IPR050709">
    <property type="entry name" value="Biotin_Carboxyl_Carrier/Decarb"/>
</dbReference>
<sequence>MKKFKIVVNGETFEVEVEELTTTLPTQTKVVAQAVTKKGKTYSTVHGLNNVTAPLPGNVNEIKVSVGDQVNVGDVLIILEAMKMENEITAPIAGMIKELLVKKGQVVQSDELLIVIE</sequence>
<evidence type="ECO:0000259" key="2">
    <source>
        <dbReference type="PROSITE" id="PS50968"/>
    </source>
</evidence>
<dbReference type="EMBL" id="LSRS01000005">
    <property type="protein sequence ID" value="KAF1084650.1"/>
    <property type="molecule type" value="Genomic_DNA"/>
</dbReference>
<feature type="domain" description="Lipoyl-binding" evidence="2">
    <location>
        <begin position="42"/>
        <end position="117"/>
    </location>
</feature>
<comment type="caution">
    <text evidence="3">The sequence shown here is derived from an EMBL/GenBank/DDBJ whole genome shotgun (WGS) entry which is preliminary data.</text>
</comment>
<dbReference type="CDD" id="cd06850">
    <property type="entry name" value="biotinyl_domain"/>
    <property type="match status" value="1"/>
</dbReference>
<dbReference type="PROSITE" id="PS50968">
    <property type="entry name" value="BIOTINYL_LIPOYL"/>
    <property type="match status" value="1"/>
</dbReference>
<organism evidence="3 4">
    <name type="scientific">Sporotomaculum syntrophicum</name>
    <dbReference type="NCBI Taxonomy" id="182264"/>
    <lineage>
        <taxon>Bacteria</taxon>
        <taxon>Bacillati</taxon>
        <taxon>Bacillota</taxon>
        <taxon>Clostridia</taxon>
        <taxon>Eubacteriales</taxon>
        <taxon>Desulfallaceae</taxon>
        <taxon>Sporotomaculum</taxon>
    </lineage>
</organism>
<dbReference type="Proteomes" id="UP000798488">
    <property type="component" value="Unassembled WGS sequence"/>
</dbReference>
<dbReference type="Gene3D" id="2.40.50.100">
    <property type="match status" value="1"/>
</dbReference>
<accession>A0A9D2WPB1</accession>
<dbReference type="OrthoDB" id="9812676at2"/>
<dbReference type="InterPro" id="IPR011053">
    <property type="entry name" value="Single_hybrid_motif"/>
</dbReference>